<comment type="caution">
    <text evidence="1">The sequence shown here is derived from an EMBL/GenBank/DDBJ whole genome shotgun (WGS) entry which is preliminary data.</text>
</comment>
<dbReference type="AlphaFoldDB" id="A0AAD7SEJ6"/>
<evidence type="ECO:0000313" key="1">
    <source>
        <dbReference type="EMBL" id="KAJ8401139.1"/>
    </source>
</evidence>
<name>A0AAD7SEJ6_9TELE</name>
<organism evidence="1 2">
    <name type="scientific">Aldrovandia affinis</name>
    <dbReference type="NCBI Taxonomy" id="143900"/>
    <lineage>
        <taxon>Eukaryota</taxon>
        <taxon>Metazoa</taxon>
        <taxon>Chordata</taxon>
        <taxon>Craniata</taxon>
        <taxon>Vertebrata</taxon>
        <taxon>Euteleostomi</taxon>
        <taxon>Actinopterygii</taxon>
        <taxon>Neopterygii</taxon>
        <taxon>Teleostei</taxon>
        <taxon>Notacanthiformes</taxon>
        <taxon>Halosauridae</taxon>
        <taxon>Aldrovandia</taxon>
    </lineage>
</organism>
<keyword evidence="2" id="KW-1185">Reference proteome</keyword>
<evidence type="ECO:0000313" key="2">
    <source>
        <dbReference type="Proteomes" id="UP001221898"/>
    </source>
</evidence>
<dbReference type="EMBL" id="JAINUG010000072">
    <property type="protein sequence ID" value="KAJ8401139.1"/>
    <property type="molecule type" value="Genomic_DNA"/>
</dbReference>
<protein>
    <submittedName>
        <fullName evidence="1">Uncharacterized protein</fullName>
    </submittedName>
</protein>
<sequence length="99" mass="11174">MLARFQRKTQCNRKKRLVLELPCCFSFSLSFCNLLSTADPPLNWKIHNSVRSAQHDSTLEMHAVISVRSRTGCVDHAVMLGLHEGAGKKHYIHGLGRCL</sequence>
<proteinExistence type="predicted"/>
<reference evidence="1" key="1">
    <citation type="journal article" date="2023" name="Science">
        <title>Genome structures resolve the early diversification of teleost fishes.</title>
        <authorList>
            <person name="Parey E."/>
            <person name="Louis A."/>
            <person name="Montfort J."/>
            <person name="Bouchez O."/>
            <person name="Roques C."/>
            <person name="Iampietro C."/>
            <person name="Lluch J."/>
            <person name="Castinel A."/>
            <person name="Donnadieu C."/>
            <person name="Desvignes T."/>
            <person name="Floi Bucao C."/>
            <person name="Jouanno E."/>
            <person name="Wen M."/>
            <person name="Mejri S."/>
            <person name="Dirks R."/>
            <person name="Jansen H."/>
            <person name="Henkel C."/>
            <person name="Chen W.J."/>
            <person name="Zahm M."/>
            <person name="Cabau C."/>
            <person name="Klopp C."/>
            <person name="Thompson A.W."/>
            <person name="Robinson-Rechavi M."/>
            <person name="Braasch I."/>
            <person name="Lecointre G."/>
            <person name="Bobe J."/>
            <person name="Postlethwait J.H."/>
            <person name="Berthelot C."/>
            <person name="Roest Crollius H."/>
            <person name="Guiguen Y."/>
        </authorList>
    </citation>
    <scope>NUCLEOTIDE SEQUENCE</scope>
    <source>
        <strain evidence="1">NC1722</strain>
    </source>
</reference>
<accession>A0AAD7SEJ6</accession>
<dbReference type="Proteomes" id="UP001221898">
    <property type="component" value="Unassembled WGS sequence"/>
</dbReference>
<gene>
    <name evidence="1" type="ORF">AAFF_G00387210</name>
</gene>